<dbReference type="Pfam" id="PF03480">
    <property type="entry name" value="DctP"/>
    <property type="match status" value="1"/>
</dbReference>
<dbReference type="GO" id="GO:0055085">
    <property type="term" value="P:transmembrane transport"/>
    <property type="evidence" value="ECO:0007669"/>
    <property type="project" value="InterPro"/>
</dbReference>
<dbReference type="NCBIfam" id="NF037995">
    <property type="entry name" value="TRAP_S1"/>
    <property type="match status" value="1"/>
</dbReference>
<dbReference type="Gene3D" id="3.40.190.170">
    <property type="entry name" value="Bacterial extracellular solute-binding protein, family 7"/>
    <property type="match status" value="1"/>
</dbReference>
<evidence type="ECO:0000256" key="1">
    <source>
        <dbReference type="ARBA" id="ARBA00022729"/>
    </source>
</evidence>
<dbReference type="Proteomes" id="UP000663479">
    <property type="component" value="Chromosome"/>
</dbReference>
<name>A0AAP9ZCS2_9GAMM</name>
<feature type="signal peptide" evidence="2">
    <location>
        <begin position="1"/>
        <end position="23"/>
    </location>
</feature>
<dbReference type="InterPro" id="IPR018389">
    <property type="entry name" value="DctP_fam"/>
</dbReference>
<dbReference type="RefSeq" id="WP_146942493.1">
    <property type="nucleotide sequence ID" value="NZ_BJUL01000002.1"/>
</dbReference>
<dbReference type="AlphaFoldDB" id="A0AAP9ZCS2"/>
<sequence length="338" mass="36950">MIRTLSPLLVSISTAVLFTSANADTTLRMAHLWPASSTVNQEIYQAWAQQVEQESNGQLKVEVYPSQTLSKADKAYEAAVNGIADIAITVQGYTSGRFPLSEIVQLPGVSTSASQGACILQTLYDEGDIAEEYEDAHTLFLFTTGPAYLHTQDTAVETPADLAGLRMRHPSEVAGEMLTSMGAHPVGIPAPDIYTSLQRGVIDGLSFPWEAMTVFRINELVNHHLELPYYTGTFVATMNQASYDRLSPELKAVIDNNSGMAWASKAGQVFDDIDKAGREEALAQGDIIYAVEDPLNDPAWAPPLEQGTENYLEQLEQRGLDSARSVYEKALTLRDQCE</sequence>
<reference evidence="3" key="1">
    <citation type="submission" date="2020-12" db="EMBL/GenBank/DDBJ databases">
        <title>Genome reconstruction of Halomonas venusta strain DSM 4743.</title>
        <authorList>
            <person name="Aguirre-Garrido J.F."/>
            <person name="Hernandez-Soto L.M."/>
            <person name="Martinez-Abarca F."/>
        </authorList>
    </citation>
    <scope>NUCLEOTIDE SEQUENCE</scope>
    <source>
        <strain evidence="3">4743</strain>
    </source>
</reference>
<evidence type="ECO:0000256" key="2">
    <source>
        <dbReference type="SAM" id="SignalP"/>
    </source>
</evidence>
<feature type="chain" id="PRO_5042886773" evidence="2">
    <location>
        <begin position="24"/>
        <end position="338"/>
    </location>
</feature>
<dbReference type="CDD" id="cd13665">
    <property type="entry name" value="PBP2_TRAP_Dctp3_4"/>
    <property type="match status" value="1"/>
</dbReference>
<dbReference type="EMBL" id="CP066539">
    <property type="protein sequence ID" value="QRL03119.1"/>
    <property type="molecule type" value="Genomic_DNA"/>
</dbReference>
<dbReference type="PANTHER" id="PTHR33376:SF15">
    <property type="entry name" value="BLL6794 PROTEIN"/>
    <property type="match status" value="1"/>
</dbReference>
<dbReference type="PANTHER" id="PTHR33376">
    <property type="match status" value="1"/>
</dbReference>
<dbReference type="InterPro" id="IPR038404">
    <property type="entry name" value="TRAP_DctP_sf"/>
</dbReference>
<evidence type="ECO:0000313" key="3">
    <source>
        <dbReference type="EMBL" id="QRL03119.1"/>
    </source>
</evidence>
<organism evidence="3 4">
    <name type="scientific">Vreelandella venusta</name>
    <dbReference type="NCBI Taxonomy" id="44935"/>
    <lineage>
        <taxon>Bacteria</taxon>
        <taxon>Pseudomonadati</taxon>
        <taxon>Pseudomonadota</taxon>
        <taxon>Gammaproteobacteria</taxon>
        <taxon>Oceanospirillales</taxon>
        <taxon>Halomonadaceae</taxon>
        <taxon>Vreelandella</taxon>
    </lineage>
</organism>
<evidence type="ECO:0000313" key="4">
    <source>
        <dbReference type="Proteomes" id="UP000663479"/>
    </source>
</evidence>
<protein>
    <submittedName>
        <fullName evidence="3">TRAP transporter substrate-binding protein</fullName>
    </submittedName>
</protein>
<gene>
    <name evidence="3" type="ORF">JDS37_17910</name>
</gene>
<accession>A0AAP9ZCS2</accession>
<keyword evidence="1 2" id="KW-0732">Signal</keyword>
<proteinExistence type="predicted"/>